<organism evidence="16 18">
    <name type="scientific">Methanosphaera cuniculi</name>
    <dbReference type="NCBI Taxonomy" id="1077256"/>
    <lineage>
        <taxon>Archaea</taxon>
        <taxon>Methanobacteriati</taxon>
        <taxon>Methanobacteriota</taxon>
        <taxon>Methanomada group</taxon>
        <taxon>Methanobacteria</taxon>
        <taxon>Methanobacteriales</taxon>
        <taxon>Methanobacteriaceae</taxon>
        <taxon>Methanosphaera</taxon>
    </lineage>
</organism>
<evidence type="ECO:0000259" key="14">
    <source>
        <dbReference type="SMART" id="SM00484"/>
    </source>
</evidence>
<evidence type="ECO:0000259" key="15">
    <source>
        <dbReference type="SMART" id="SM00485"/>
    </source>
</evidence>
<dbReference type="InterPro" id="IPR036279">
    <property type="entry name" value="5-3_exonuclease_C_sf"/>
</dbReference>
<keyword evidence="7 12" id="KW-0269">Exonuclease</keyword>
<evidence type="ECO:0000256" key="8">
    <source>
        <dbReference type="ARBA" id="ARBA00022842"/>
    </source>
</evidence>
<keyword evidence="17" id="KW-0808">Transferase</keyword>
<evidence type="ECO:0000256" key="11">
    <source>
        <dbReference type="ARBA" id="ARBA00065981"/>
    </source>
</evidence>
<feature type="binding site" evidence="12">
    <location>
        <position position="154"/>
    </location>
    <ligand>
        <name>Mg(2+)</name>
        <dbReference type="ChEBI" id="CHEBI:18420"/>
        <label>1</label>
    </ligand>
</feature>
<evidence type="ECO:0000256" key="5">
    <source>
        <dbReference type="ARBA" id="ARBA00022763"/>
    </source>
</evidence>
<dbReference type="EMBL" id="LMVN01000023">
    <property type="protein sequence ID" value="PAV07047.1"/>
    <property type="molecule type" value="Genomic_DNA"/>
</dbReference>
<dbReference type="InterPro" id="IPR006085">
    <property type="entry name" value="XPG_DNA_repair_N"/>
</dbReference>
<keyword evidence="9 12" id="KW-0234">DNA repair</keyword>
<sequence length="327" mass="37364">MGVKFKDITHPEKIEMKNLDNNVLTVDASNLIYKFLTTMRQGDGTPLRDLNGNITSHLNGILFQTATLIEQNIKPIYVFDGKAPELKQKTQQERIEVKKESEQKYQEALELGDEAKARKYAARTAHLNREIIESSKKLLTLMGIPYVQSKTEGEAQASYMANQGDAWAVVSQDYDCLLFGAPRILRNFKLTKTNTDIQLLQLQKTLDELNLTRNQLVDIAILVGTDFNDGIYGVGAKTAIKLMHKYGSLESIVKNKNYDLDCDVDEIREIFLNPDVVRNYDIEFRKPQKDKLIDFLCGEHDFDEIRTQSAIKKLQHKAAQTSLENWF</sequence>
<dbReference type="OrthoDB" id="9593at2157"/>
<proteinExistence type="inferred from homology"/>
<dbReference type="FunFam" id="3.40.50.1010:FF:000016">
    <property type="entry name" value="Flap endonuclease 1"/>
    <property type="match status" value="1"/>
</dbReference>
<comment type="caution">
    <text evidence="16">The sequence shown here is derived from an EMBL/GenBank/DDBJ whole genome shotgun (WGS) entry which is preliminary data.</text>
</comment>
<dbReference type="Pfam" id="PF00867">
    <property type="entry name" value="XPG_I"/>
    <property type="match status" value="1"/>
</dbReference>
<dbReference type="GO" id="GO:0008409">
    <property type="term" value="F:5'-3' exonuclease activity"/>
    <property type="evidence" value="ECO:0007669"/>
    <property type="project" value="UniProtKB-UniRule"/>
</dbReference>
<feature type="binding site" evidence="12">
    <location>
        <position position="27"/>
    </location>
    <ligand>
        <name>Mg(2+)</name>
        <dbReference type="ChEBI" id="CHEBI:18420"/>
        <label>1</label>
    </ligand>
</feature>
<dbReference type="EMBL" id="LWMS01000047">
    <property type="protein sequence ID" value="PWL07560.1"/>
    <property type="molecule type" value="Genomic_DNA"/>
</dbReference>
<keyword evidence="2 12" id="KW-0540">Nuclease</keyword>
<dbReference type="SMART" id="SM00484">
    <property type="entry name" value="XPGI"/>
    <property type="match status" value="1"/>
</dbReference>
<dbReference type="InterPro" id="IPR008918">
    <property type="entry name" value="HhH2"/>
</dbReference>
<dbReference type="GO" id="GO:0006281">
    <property type="term" value="P:DNA repair"/>
    <property type="evidence" value="ECO:0007669"/>
    <property type="project" value="UniProtKB-UniRule"/>
</dbReference>
<feature type="binding site" evidence="12">
    <location>
        <position position="80"/>
    </location>
    <ligand>
        <name>Mg(2+)</name>
        <dbReference type="ChEBI" id="CHEBI:18420"/>
        <label>1</label>
    </ligand>
</feature>
<dbReference type="InterPro" id="IPR019974">
    <property type="entry name" value="XPG_CS"/>
</dbReference>
<dbReference type="InterPro" id="IPR023426">
    <property type="entry name" value="Flap_endonuc"/>
</dbReference>
<evidence type="ECO:0000313" key="16">
    <source>
        <dbReference type="EMBL" id="PAV07047.1"/>
    </source>
</evidence>
<feature type="domain" description="5'-3' exonuclease" evidence="13">
    <location>
        <begin position="21"/>
        <end position="298"/>
    </location>
</feature>
<reference evidence="16 18" key="2">
    <citation type="journal article" date="2017" name="BMC Genomics">
        <title>Genomic analysis of methanogenic archaea reveals a shift towards energy conservation.</title>
        <authorList>
            <person name="Gilmore S.P."/>
            <person name="Henske J.K."/>
            <person name="Sexton J.A."/>
            <person name="Solomon K.V."/>
            <person name="Seppala S."/>
            <person name="Yoo J.I."/>
            <person name="Huyett L.M."/>
            <person name="Pressman A."/>
            <person name="Cogan J.Z."/>
            <person name="Kivenson V."/>
            <person name="Peng X."/>
            <person name="Tan Y."/>
            <person name="Valentine D.L."/>
            <person name="O'Malley M.A."/>
        </authorList>
    </citation>
    <scope>NUCLEOTIDE SEQUENCE [LARGE SCALE GENOMIC DNA]</scope>
    <source>
        <strain evidence="16 18">1R-7</strain>
    </source>
</reference>
<evidence type="ECO:0000259" key="13">
    <source>
        <dbReference type="SMART" id="SM00475"/>
    </source>
</evidence>
<comment type="similarity">
    <text evidence="12">Belongs to the XPG/RAD2 endonuclease family. FEN1 subfamily.</text>
</comment>
<dbReference type="Gene3D" id="1.10.150.20">
    <property type="entry name" value="5' to 3' exonuclease, C-terminal subdomain"/>
    <property type="match status" value="1"/>
</dbReference>
<evidence type="ECO:0000256" key="9">
    <source>
        <dbReference type="ARBA" id="ARBA00023204"/>
    </source>
</evidence>
<feature type="binding site" evidence="12">
    <location>
        <position position="152"/>
    </location>
    <ligand>
        <name>Mg(2+)</name>
        <dbReference type="ChEBI" id="CHEBI:18420"/>
        <label>1</label>
    </ligand>
</feature>
<keyword evidence="18" id="KW-1185">Reference proteome</keyword>
<feature type="domain" description="XPG-I" evidence="14">
    <location>
        <begin position="140"/>
        <end position="211"/>
    </location>
</feature>
<evidence type="ECO:0000256" key="7">
    <source>
        <dbReference type="ARBA" id="ARBA00022839"/>
    </source>
</evidence>
<dbReference type="NCBIfam" id="TIGR03674">
    <property type="entry name" value="fen_arch"/>
    <property type="match status" value="1"/>
</dbReference>
<evidence type="ECO:0000256" key="3">
    <source>
        <dbReference type="ARBA" id="ARBA00022723"/>
    </source>
</evidence>
<name>A0A2A2HCE2_9EURY</name>
<dbReference type="GO" id="GO:0017108">
    <property type="term" value="F:5'-flap endonuclease activity"/>
    <property type="evidence" value="ECO:0007669"/>
    <property type="project" value="UniProtKB-UniRule"/>
</dbReference>
<comment type="cofactor">
    <cofactor evidence="12">
        <name>Mg(2+)</name>
        <dbReference type="ChEBI" id="CHEBI:18420"/>
    </cofactor>
    <text evidence="12">Binds 2 magnesium ions per subunit. They probably participate in the reaction catalyzed by the enzyme. May bind an additional third magnesium ion after substrate binding.</text>
</comment>
<dbReference type="SMART" id="SM00475">
    <property type="entry name" value="53EXOc"/>
    <property type="match status" value="1"/>
</dbReference>
<evidence type="ECO:0000256" key="10">
    <source>
        <dbReference type="ARBA" id="ARBA00024702"/>
    </source>
</evidence>
<keyword evidence="8 12" id="KW-0460">Magnesium</keyword>
<dbReference type="InterPro" id="IPR002421">
    <property type="entry name" value="5-3_exonuclease"/>
</dbReference>
<dbReference type="InterPro" id="IPR029060">
    <property type="entry name" value="PIN-like_dom_sf"/>
</dbReference>
<evidence type="ECO:0000256" key="6">
    <source>
        <dbReference type="ARBA" id="ARBA00022801"/>
    </source>
</evidence>
<keyword evidence="5 12" id="KW-0227">DNA damage</keyword>
<dbReference type="InterPro" id="IPR006084">
    <property type="entry name" value="XPG/Rad2"/>
</dbReference>
<reference evidence="17 19" key="1">
    <citation type="submission" date="2016-04" db="EMBL/GenBank/DDBJ databases">
        <title>Genome sequence of Methanosphaera cuniculi DSM 4103.</title>
        <authorList>
            <person name="Poehlein A."/>
            <person name="Seedorf H."/>
            <person name="Daniel R."/>
        </authorList>
    </citation>
    <scope>NUCLEOTIDE SEQUENCE [LARGE SCALE GENOMIC DNA]</scope>
    <source>
        <strain evidence="17 19">DSM 4103</strain>
    </source>
</reference>
<evidence type="ECO:0000313" key="18">
    <source>
        <dbReference type="Proteomes" id="UP000217528"/>
    </source>
</evidence>
<dbReference type="RefSeq" id="WP_095608970.1">
    <property type="nucleotide sequence ID" value="NZ_CAUHCB010000007.1"/>
</dbReference>
<dbReference type="SMART" id="SM00279">
    <property type="entry name" value="HhH2"/>
    <property type="match status" value="1"/>
</dbReference>
<evidence type="ECO:0000313" key="19">
    <source>
        <dbReference type="Proteomes" id="UP000246004"/>
    </source>
</evidence>
<dbReference type="Proteomes" id="UP000217528">
    <property type="component" value="Unassembled WGS sequence"/>
</dbReference>
<evidence type="ECO:0000256" key="4">
    <source>
        <dbReference type="ARBA" id="ARBA00022759"/>
    </source>
</evidence>
<evidence type="ECO:0000256" key="2">
    <source>
        <dbReference type="ARBA" id="ARBA00022722"/>
    </source>
</evidence>
<feature type="region of interest" description="N-domain" evidence="12">
    <location>
        <begin position="1"/>
        <end position="98"/>
    </location>
</feature>
<dbReference type="SMART" id="SM00485">
    <property type="entry name" value="XPGN"/>
    <property type="match status" value="1"/>
</dbReference>
<dbReference type="PANTHER" id="PTHR11081">
    <property type="entry name" value="FLAP ENDONUCLEASE FAMILY MEMBER"/>
    <property type="match status" value="1"/>
</dbReference>
<dbReference type="PRINTS" id="PR00853">
    <property type="entry name" value="XPGRADSUPER"/>
</dbReference>
<dbReference type="CDD" id="cd09867">
    <property type="entry name" value="PIN_FEN1"/>
    <property type="match status" value="1"/>
</dbReference>
<comment type="caution">
    <text evidence="12">Lacks conserved residue(s) required for the propagation of feature annotation.</text>
</comment>
<keyword evidence="3 12" id="KW-0479">Metal-binding</keyword>
<comment type="function">
    <text evidence="12">Structure-specific nuclease with 5'-flap endonuclease and 5'-3' exonuclease activities involved in DNA replication and repair. During DNA replication, cleaves the 5'-overhanging flap structure that is generated by displacement synthesis when DNA polymerase encounters the 5'-end of a downstream Okazaki fragment. Binds the unpaired 3'-DNA end and kinks the DNA to facilitate 5' cleavage specificity. Cleaves one nucleotide into the double-stranded DNA from the junction in flap DNA, leaving a nick for ligation. Also involved in the base excision repair (BER) pathway. Acts as a genome stabilization factor that prevents flaps from equilibrating into structurs that lead to duplications and deletions. Also possesses 5'-3' exonuclease activity on nicked or gapped double-stranded DNA.</text>
</comment>
<dbReference type="InterPro" id="IPR019973">
    <property type="entry name" value="Flap_endonuc_arc"/>
</dbReference>
<dbReference type="CDD" id="cd09903">
    <property type="entry name" value="H3TH_FEN1-Arc"/>
    <property type="match status" value="1"/>
</dbReference>
<dbReference type="GO" id="GO:0016779">
    <property type="term" value="F:nucleotidyltransferase activity"/>
    <property type="evidence" value="ECO:0007669"/>
    <property type="project" value="UniProtKB-KW"/>
</dbReference>
<dbReference type="PANTHER" id="PTHR11081:SF9">
    <property type="entry name" value="FLAP ENDONUCLEASE 1"/>
    <property type="match status" value="1"/>
</dbReference>
<dbReference type="AlphaFoldDB" id="A0A2A2HCE2"/>
<feature type="region of interest" description="Interaction with PCNA" evidence="12">
    <location>
        <begin position="319"/>
        <end position="327"/>
    </location>
</feature>
<dbReference type="InterPro" id="IPR006086">
    <property type="entry name" value="XPG-I_dom"/>
</dbReference>
<dbReference type="HAMAP" id="MF_00614">
    <property type="entry name" value="Fen"/>
    <property type="match status" value="1"/>
</dbReference>
<accession>A0A2A2HCE2</accession>
<dbReference type="EC" id="3.1.-.-" evidence="12"/>
<dbReference type="Proteomes" id="UP000246004">
    <property type="component" value="Unassembled WGS sequence"/>
</dbReference>
<dbReference type="Pfam" id="PF00752">
    <property type="entry name" value="XPG_N"/>
    <property type="match status" value="1"/>
</dbReference>
<feature type="domain" description="XPG N-terminal" evidence="15">
    <location>
        <begin position="1"/>
        <end position="101"/>
    </location>
</feature>
<comment type="subunit">
    <text evidence="11 12">Interacts with PCNA. PCNA stimulates the nuclease activity without altering cleavage specificity.</text>
</comment>
<keyword evidence="17" id="KW-0548">Nucleotidyltransferase</keyword>
<dbReference type="GO" id="GO:0000287">
    <property type="term" value="F:magnesium ion binding"/>
    <property type="evidence" value="ECO:0007669"/>
    <property type="project" value="UniProtKB-UniRule"/>
</dbReference>
<dbReference type="GO" id="GO:0043137">
    <property type="term" value="P:DNA replication, removal of RNA primer"/>
    <property type="evidence" value="ECO:0007669"/>
    <property type="project" value="UniProtKB-UniRule"/>
</dbReference>
<evidence type="ECO:0000313" key="17">
    <source>
        <dbReference type="EMBL" id="PWL07560.1"/>
    </source>
</evidence>
<dbReference type="SUPFAM" id="SSF47807">
    <property type="entry name" value="5' to 3' exonuclease, C-terminal subdomain"/>
    <property type="match status" value="1"/>
</dbReference>
<feature type="binding site" evidence="12">
    <location>
        <position position="226"/>
    </location>
    <ligand>
        <name>Mg(2+)</name>
        <dbReference type="ChEBI" id="CHEBI:18420"/>
        <label>2</label>
    </ligand>
</feature>
<keyword evidence="1 12" id="KW-0235">DNA replication</keyword>
<evidence type="ECO:0000256" key="12">
    <source>
        <dbReference type="HAMAP-Rule" id="MF_00614"/>
    </source>
</evidence>
<dbReference type="PROSITE" id="PS00841">
    <property type="entry name" value="XPG_1"/>
    <property type="match status" value="1"/>
</dbReference>
<dbReference type="Gene3D" id="3.40.50.1010">
    <property type="entry name" value="5'-nuclease"/>
    <property type="match status" value="1"/>
</dbReference>
<gene>
    <name evidence="17" type="primary">polA</name>
    <name evidence="12" type="synonym">fen</name>
    <name evidence="16" type="ORF">ASJ82_02115</name>
    <name evidence="17" type="ORF">MSCUN_15350</name>
</gene>
<comment type="function">
    <text evidence="10">Structure-specific nuclease with 5'-flap endonuclease and 5'-3' exonuclease activities involved in DNA replication and repair. During DNA replication, cleaves the 5'-overhanging flap structure that is generated by displacement synthesis when DNA polymerase encounters the 5'-end of a downstream Okazaki fragment. Binds the unpaired 3'-DNA end and kinks the DNA to facilitate 5' cleavage specificity. Cleaves one nucleotide into the double-stranded DNA from the junction in flap DNA, leaving a nick for ligation. Also involved in the base excision repair (BER) pathway. Acts as a genome stabilization factor that prevents flaps from equilibrating into structures that lead to duplications and deletions. Also possesses 5'-3' exonuclease activity on nicked or gapped double-stranded DNA.</text>
</comment>
<dbReference type="SUPFAM" id="SSF88723">
    <property type="entry name" value="PIN domain-like"/>
    <property type="match status" value="1"/>
</dbReference>
<keyword evidence="4 12" id="KW-0255">Endonuclease</keyword>
<evidence type="ECO:0000256" key="1">
    <source>
        <dbReference type="ARBA" id="ARBA00022705"/>
    </source>
</evidence>
<feature type="binding site" evidence="12">
    <location>
        <position position="175"/>
    </location>
    <ligand>
        <name>Mg(2+)</name>
        <dbReference type="ChEBI" id="CHEBI:18420"/>
        <label>2</label>
    </ligand>
</feature>
<protein>
    <recommendedName>
        <fullName evidence="12">Flap endonuclease 1</fullName>
        <shortName evidence="12">FEN-1</shortName>
        <ecNumber evidence="12">3.1.-.-</ecNumber>
    </recommendedName>
    <alternativeName>
        <fullName evidence="12">Flap structure-specific endonuclease 1</fullName>
    </alternativeName>
</protein>
<feature type="binding site" evidence="12">
    <location>
        <position position="173"/>
    </location>
    <ligand>
        <name>Mg(2+)</name>
        <dbReference type="ChEBI" id="CHEBI:18420"/>
        <label>2</label>
    </ligand>
</feature>
<dbReference type="GO" id="GO:0003677">
    <property type="term" value="F:DNA binding"/>
    <property type="evidence" value="ECO:0007669"/>
    <property type="project" value="UniProtKB-UniRule"/>
</dbReference>
<keyword evidence="6 12" id="KW-0378">Hydrolase</keyword>